<protein>
    <submittedName>
        <fullName evidence="1">Uncharacterized protein</fullName>
    </submittedName>
</protein>
<organism evidence="1 2">
    <name type="scientific">Psophocarpus tetragonolobus</name>
    <name type="common">Winged bean</name>
    <name type="synonym">Dolichos tetragonolobus</name>
    <dbReference type="NCBI Taxonomy" id="3891"/>
    <lineage>
        <taxon>Eukaryota</taxon>
        <taxon>Viridiplantae</taxon>
        <taxon>Streptophyta</taxon>
        <taxon>Embryophyta</taxon>
        <taxon>Tracheophyta</taxon>
        <taxon>Spermatophyta</taxon>
        <taxon>Magnoliopsida</taxon>
        <taxon>eudicotyledons</taxon>
        <taxon>Gunneridae</taxon>
        <taxon>Pentapetalae</taxon>
        <taxon>rosids</taxon>
        <taxon>fabids</taxon>
        <taxon>Fabales</taxon>
        <taxon>Fabaceae</taxon>
        <taxon>Papilionoideae</taxon>
        <taxon>50 kb inversion clade</taxon>
        <taxon>NPAAA clade</taxon>
        <taxon>indigoferoid/millettioid clade</taxon>
        <taxon>Phaseoleae</taxon>
        <taxon>Psophocarpus</taxon>
    </lineage>
</organism>
<sequence>MASLWFRNLALYFKPIEDATGFISSLTNVTTSHDYEGNEFSTLLRVERERERAEEGSTQRSVLFCSVLSSQNQK</sequence>
<dbReference type="Proteomes" id="UP001386955">
    <property type="component" value="Unassembled WGS sequence"/>
</dbReference>
<evidence type="ECO:0000313" key="2">
    <source>
        <dbReference type="Proteomes" id="UP001386955"/>
    </source>
</evidence>
<comment type="caution">
    <text evidence="1">The sequence shown here is derived from an EMBL/GenBank/DDBJ whole genome shotgun (WGS) entry which is preliminary data.</text>
</comment>
<proteinExistence type="predicted"/>
<reference evidence="1 2" key="1">
    <citation type="submission" date="2024-01" db="EMBL/GenBank/DDBJ databases">
        <title>The genomes of 5 underutilized Papilionoideae crops provide insights into root nodulation and disease resistanc.</title>
        <authorList>
            <person name="Jiang F."/>
        </authorList>
    </citation>
    <scope>NUCLEOTIDE SEQUENCE [LARGE SCALE GENOMIC DNA]</scope>
    <source>
        <strain evidence="1">DUOXIRENSHENG_FW03</strain>
        <tissue evidence="1">Leaves</tissue>
    </source>
</reference>
<dbReference type="EMBL" id="JAYMYS010000003">
    <property type="protein sequence ID" value="KAK7401474.1"/>
    <property type="molecule type" value="Genomic_DNA"/>
</dbReference>
<accession>A0AAN9SNP0</accession>
<name>A0AAN9SNP0_PSOTE</name>
<evidence type="ECO:0000313" key="1">
    <source>
        <dbReference type="EMBL" id="KAK7401474.1"/>
    </source>
</evidence>
<keyword evidence="2" id="KW-1185">Reference proteome</keyword>
<gene>
    <name evidence="1" type="ORF">VNO78_12988</name>
</gene>
<dbReference type="AlphaFoldDB" id="A0AAN9SNP0"/>